<evidence type="ECO:0000256" key="6">
    <source>
        <dbReference type="ARBA" id="ARBA00023136"/>
    </source>
</evidence>
<feature type="transmembrane region" description="Helical" evidence="7">
    <location>
        <begin position="136"/>
        <end position="154"/>
    </location>
</feature>
<feature type="transmembrane region" description="Helical" evidence="7">
    <location>
        <begin position="63"/>
        <end position="83"/>
    </location>
</feature>
<evidence type="ECO:0000313" key="9">
    <source>
        <dbReference type="Proteomes" id="UP000095594"/>
    </source>
</evidence>
<evidence type="ECO:0000256" key="1">
    <source>
        <dbReference type="ARBA" id="ARBA00004651"/>
    </source>
</evidence>
<feature type="transmembrane region" description="Helical" evidence="7">
    <location>
        <begin position="281"/>
        <end position="299"/>
    </location>
</feature>
<comment type="subcellular location">
    <subcellularLocation>
        <location evidence="1">Cell membrane</location>
        <topology evidence="1">Multi-pass membrane protein</topology>
    </subcellularLocation>
</comment>
<evidence type="ECO:0000313" key="8">
    <source>
        <dbReference type="EMBL" id="CUP11512.1"/>
    </source>
</evidence>
<feature type="transmembrane region" description="Helical" evidence="7">
    <location>
        <begin position="192"/>
        <end position="215"/>
    </location>
</feature>
<keyword evidence="4 7" id="KW-0812">Transmembrane</keyword>
<dbReference type="GO" id="GO:0042910">
    <property type="term" value="F:xenobiotic transmembrane transporter activity"/>
    <property type="evidence" value="ECO:0007669"/>
    <property type="project" value="InterPro"/>
</dbReference>
<feature type="transmembrane region" description="Helical" evidence="7">
    <location>
        <begin position="386"/>
        <end position="408"/>
    </location>
</feature>
<keyword evidence="3" id="KW-1003">Cell membrane</keyword>
<keyword evidence="5 7" id="KW-1133">Transmembrane helix</keyword>
<name>A0A174KHU6_9CLOT</name>
<dbReference type="PIRSF" id="PIRSF006603">
    <property type="entry name" value="DinF"/>
    <property type="match status" value="1"/>
</dbReference>
<dbReference type="AlphaFoldDB" id="A0A174KHU6"/>
<dbReference type="EMBL" id="CYZX01000026">
    <property type="protein sequence ID" value="CUP11512.1"/>
    <property type="molecule type" value="Genomic_DNA"/>
</dbReference>
<dbReference type="NCBIfam" id="TIGR00797">
    <property type="entry name" value="matE"/>
    <property type="match status" value="1"/>
</dbReference>
<sequence>MKQKTLSLTEGAIGSTLLRFAVPFLLASLLQALYGAVDLFVVGQYADSAAVSAVAIGSQLMQTITGIVLGISMGGTVLIGHCIGEKNDKGAAKAVGTITILFIMIAAILTPIMIFGTNLSVSLMHTPTEAINYARQYIFICACGIPFIVGYNAVSGIFRGVGDSKTPMYFIAIACVVNIVSDFILVGKFNMGASGAAIATILAQAISLIISLIFIKKRGFSFEFNKEYVRVDKYSLRRILKVGSPLALQDALVNISFLLITVIVNSMGLIASASVGVVEKIIIFAMLPPTAFASAVATMTAQDMGANKPDRAIKGLKYGIGYSLICGILVCVYCQFLPHTITSIFTKDVEVIASAAMYLKSYSFDCILVAFIFCMNSYFSGCGRSMIAFIHSMIATFVVRIPMSYLMSKVPNTSLFKMGLASPVASIVSVGICFGYFIWLKKYNSQAKSTEEYITMP</sequence>
<dbReference type="InterPro" id="IPR052031">
    <property type="entry name" value="Membrane_Transporter-Flippase"/>
</dbReference>
<dbReference type="PANTHER" id="PTHR43549:SF3">
    <property type="entry name" value="MULTIDRUG RESISTANCE PROTEIN YPNP-RELATED"/>
    <property type="match status" value="1"/>
</dbReference>
<dbReference type="GO" id="GO:0005886">
    <property type="term" value="C:plasma membrane"/>
    <property type="evidence" value="ECO:0007669"/>
    <property type="project" value="UniProtKB-SubCell"/>
</dbReference>
<dbReference type="InterPro" id="IPR002528">
    <property type="entry name" value="MATE_fam"/>
</dbReference>
<accession>A0A174KHU6</accession>
<proteinExistence type="predicted"/>
<dbReference type="CDD" id="cd13138">
    <property type="entry name" value="MATE_yoeA_like"/>
    <property type="match status" value="1"/>
</dbReference>
<feature type="transmembrane region" description="Helical" evidence="7">
    <location>
        <begin position="320"/>
        <end position="341"/>
    </location>
</feature>
<gene>
    <name evidence="8" type="primary">mepA_19</name>
    <name evidence="8" type="ORF">ERS852471_03030</name>
</gene>
<evidence type="ECO:0000256" key="2">
    <source>
        <dbReference type="ARBA" id="ARBA00022448"/>
    </source>
</evidence>
<dbReference type="PANTHER" id="PTHR43549">
    <property type="entry name" value="MULTIDRUG RESISTANCE PROTEIN YPNP-RELATED"/>
    <property type="match status" value="1"/>
</dbReference>
<evidence type="ECO:0000256" key="3">
    <source>
        <dbReference type="ARBA" id="ARBA00022475"/>
    </source>
</evidence>
<evidence type="ECO:0000256" key="5">
    <source>
        <dbReference type="ARBA" id="ARBA00022989"/>
    </source>
</evidence>
<dbReference type="GO" id="GO:0015297">
    <property type="term" value="F:antiporter activity"/>
    <property type="evidence" value="ECO:0007669"/>
    <property type="project" value="InterPro"/>
</dbReference>
<keyword evidence="2" id="KW-0813">Transport</keyword>
<evidence type="ECO:0000256" key="7">
    <source>
        <dbReference type="SAM" id="Phobius"/>
    </source>
</evidence>
<evidence type="ECO:0000256" key="4">
    <source>
        <dbReference type="ARBA" id="ARBA00022692"/>
    </source>
</evidence>
<reference evidence="8 9" key="1">
    <citation type="submission" date="2015-09" db="EMBL/GenBank/DDBJ databases">
        <authorList>
            <consortium name="Pathogen Informatics"/>
        </authorList>
    </citation>
    <scope>NUCLEOTIDE SEQUENCE [LARGE SCALE GENOMIC DNA]</scope>
    <source>
        <strain evidence="8 9">2789STDY5834856</strain>
    </source>
</reference>
<dbReference type="Pfam" id="PF01554">
    <property type="entry name" value="MatE"/>
    <property type="match status" value="2"/>
</dbReference>
<feature type="transmembrane region" description="Helical" evidence="7">
    <location>
        <begin position="20"/>
        <end position="43"/>
    </location>
</feature>
<feature type="transmembrane region" description="Helical" evidence="7">
    <location>
        <begin position="251"/>
        <end position="275"/>
    </location>
</feature>
<dbReference type="InterPro" id="IPR048279">
    <property type="entry name" value="MdtK-like"/>
</dbReference>
<dbReference type="Proteomes" id="UP000095594">
    <property type="component" value="Unassembled WGS sequence"/>
</dbReference>
<dbReference type="RefSeq" id="WP_055268002.1">
    <property type="nucleotide sequence ID" value="NZ_CABIXQ010000026.1"/>
</dbReference>
<feature type="transmembrane region" description="Helical" evidence="7">
    <location>
        <begin position="166"/>
        <end position="186"/>
    </location>
</feature>
<keyword evidence="6 7" id="KW-0472">Membrane</keyword>
<feature type="transmembrane region" description="Helical" evidence="7">
    <location>
        <begin position="95"/>
        <end position="116"/>
    </location>
</feature>
<protein>
    <submittedName>
        <fullName evidence="8">MATE efflux family protein</fullName>
    </submittedName>
</protein>
<dbReference type="OrthoDB" id="9776324at2"/>
<feature type="transmembrane region" description="Helical" evidence="7">
    <location>
        <begin position="420"/>
        <end position="439"/>
    </location>
</feature>
<organism evidence="8 9">
    <name type="scientific">Clostridium disporicum</name>
    <dbReference type="NCBI Taxonomy" id="84024"/>
    <lineage>
        <taxon>Bacteria</taxon>
        <taxon>Bacillati</taxon>
        <taxon>Bacillota</taxon>
        <taxon>Clostridia</taxon>
        <taxon>Eubacteriales</taxon>
        <taxon>Clostridiaceae</taxon>
        <taxon>Clostridium</taxon>
    </lineage>
</organism>
<feature type="transmembrane region" description="Helical" evidence="7">
    <location>
        <begin position="361"/>
        <end position="379"/>
    </location>
</feature>